<sequence length="219" mass="24111">MAQVPSATADPSPPRPFGRPAVALMASGTGTIAAAAGAATAAASSAAPPGREEGPFSFPAYRSEEWIRSEFDRIRAPPEALQGADISPSYMTSFPTVNLYPGKVAQVREQIRTALFRQALFKVQNVEVTYLDECPEARVVRNIARRQGSSLLGRALDTRNPPDVELMREELWTVDRCGHSAEYNVRYYKEGGDGYSATVLPEGLRDRWRALQYYYFSGE</sequence>
<name>A0A7S4Q7U2_9DINO</name>
<feature type="compositionally biased region" description="Low complexity" evidence="1">
    <location>
        <begin position="37"/>
        <end position="47"/>
    </location>
</feature>
<protein>
    <submittedName>
        <fullName evidence="2">Uncharacterized protein</fullName>
    </submittedName>
</protein>
<dbReference type="AlphaFoldDB" id="A0A7S4Q7U2"/>
<reference evidence="2" key="1">
    <citation type="submission" date="2021-01" db="EMBL/GenBank/DDBJ databases">
        <authorList>
            <person name="Corre E."/>
            <person name="Pelletier E."/>
            <person name="Niang G."/>
            <person name="Scheremetjew M."/>
            <person name="Finn R."/>
            <person name="Kale V."/>
            <person name="Holt S."/>
            <person name="Cochrane G."/>
            <person name="Meng A."/>
            <person name="Brown T."/>
            <person name="Cohen L."/>
        </authorList>
    </citation>
    <scope>NUCLEOTIDE SEQUENCE</scope>
    <source>
        <strain evidence="2">CCMP3105</strain>
    </source>
</reference>
<proteinExistence type="predicted"/>
<feature type="region of interest" description="Disordered" evidence="1">
    <location>
        <begin position="1"/>
        <end position="21"/>
    </location>
</feature>
<organism evidence="2">
    <name type="scientific">Alexandrium monilatum</name>
    <dbReference type="NCBI Taxonomy" id="311494"/>
    <lineage>
        <taxon>Eukaryota</taxon>
        <taxon>Sar</taxon>
        <taxon>Alveolata</taxon>
        <taxon>Dinophyceae</taxon>
        <taxon>Gonyaulacales</taxon>
        <taxon>Pyrocystaceae</taxon>
        <taxon>Alexandrium</taxon>
    </lineage>
</organism>
<accession>A0A7S4Q7U2</accession>
<dbReference type="EMBL" id="HBNR01019531">
    <property type="protein sequence ID" value="CAE4573334.1"/>
    <property type="molecule type" value="Transcribed_RNA"/>
</dbReference>
<feature type="region of interest" description="Disordered" evidence="1">
    <location>
        <begin position="37"/>
        <end position="58"/>
    </location>
</feature>
<evidence type="ECO:0000313" key="2">
    <source>
        <dbReference type="EMBL" id="CAE4573334.1"/>
    </source>
</evidence>
<gene>
    <name evidence="2" type="ORF">AMON00008_LOCUS12953</name>
</gene>
<evidence type="ECO:0000256" key="1">
    <source>
        <dbReference type="SAM" id="MobiDB-lite"/>
    </source>
</evidence>